<comment type="similarity">
    <text evidence="1">Belongs to the UPF0167 family.</text>
</comment>
<accession>A0A2L2LLK2</accession>
<reference evidence="2 3" key="1">
    <citation type="submission" date="2018-02" db="EMBL/GenBank/DDBJ databases">
        <title>Complete genome sequence of Agrobacterium tumefaciens 1D1609.</title>
        <authorList>
            <person name="Cho S.-T."/>
            <person name="Haryono M."/>
            <person name="Chang H.-H."/>
            <person name="Santos M.N."/>
            <person name="Lai E.-M."/>
            <person name="Kuo C.-H."/>
        </authorList>
    </citation>
    <scope>NUCLEOTIDE SEQUENCE [LARGE SCALE GENOMIC DNA]</scope>
    <source>
        <strain evidence="2 3">1D1609</strain>
    </source>
</reference>
<dbReference type="AlphaFoldDB" id="A0A2L2LLK2"/>
<dbReference type="EMBL" id="CP026925">
    <property type="protein sequence ID" value="AVH45128.1"/>
    <property type="molecule type" value="Genomic_DNA"/>
</dbReference>
<evidence type="ECO:0000256" key="1">
    <source>
        <dbReference type="ARBA" id="ARBA00008525"/>
    </source>
</evidence>
<protein>
    <recommendedName>
        <fullName evidence="4">CbrC family protein</fullName>
    </recommendedName>
</protein>
<evidence type="ECO:0008006" key="4">
    <source>
        <dbReference type="Google" id="ProtNLM"/>
    </source>
</evidence>
<evidence type="ECO:0000313" key="3">
    <source>
        <dbReference type="Proteomes" id="UP000237717"/>
    </source>
</evidence>
<name>A0A2L2LLK2_AGRTU</name>
<dbReference type="InterPro" id="IPR005363">
    <property type="entry name" value="UPF0167"/>
</dbReference>
<dbReference type="Proteomes" id="UP000237717">
    <property type="component" value="Chromosome II"/>
</dbReference>
<sequence length="180" mass="20389">MAVLGKDLPNFEYFLDPIANGCVVPMLAKCPCCGKDREFMYCGPIYCKDNILHVCPWCIHSGEATRKWDASFNDAHSIPKNVPKQIIDTVCNRTPGFESWQTNHWLFSETDAMMFVGEIDGVTLLAEADDLKIAACRRALDEWHFSEEFDLAEITRGGQPAVYLFRDRQSGEYSAYADMT</sequence>
<organism evidence="2 3">
    <name type="scientific">Agrobacterium tumefaciens</name>
    <dbReference type="NCBI Taxonomy" id="358"/>
    <lineage>
        <taxon>Bacteria</taxon>
        <taxon>Pseudomonadati</taxon>
        <taxon>Pseudomonadota</taxon>
        <taxon>Alphaproteobacteria</taxon>
        <taxon>Hyphomicrobiales</taxon>
        <taxon>Rhizobiaceae</taxon>
        <taxon>Rhizobium/Agrobacterium group</taxon>
        <taxon>Agrobacterium</taxon>
        <taxon>Agrobacterium tumefaciens complex</taxon>
    </lineage>
</organism>
<dbReference type="RefSeq" id="WP_158662953.1">
    <property type="nucleotide sequence ID" value="NZ_CP026925.1"/>
</dbReference>
<evidence type="ECO:0000313" key="2">
    <source>
        <dbReference type="EMBL" id="AVH45128.1"/>
    </source>
</evidence>
<proteinExistence type="inferred from homology"/>
<gene>
    <name evidence="2" type="ORF">At1D1609_50920</name>
</gene>
<dbReference type="Pfam" id="PF03691">
    <property type="entry name" value="UPF0167"/>
    <property type="match status" value="1"/>
</dbReference>